<evidence type="ECO:0000313" key="3">
    <source>
        <dbReference type="Proteomes" id="UP001059480"/>
    </source>
</evidence>
<keyword evidence="1" id="KW-0812">Transmembrane</keyword>
<evidence type="ECO:0000256" key="1">
    <source>
        <dbReference type="SAM" id="Phobius"/>
    </source>
</evidence>
<comment type="caution">
    <text evidence="2">The sequence shown here is derived from an EMBL/GenBank/DDBJ whole genome shotgun (WGS) entry which is preliminary data.</text>
</comment>
<reference evidence="2" key="3">
    <citation type="journal article" date="2023" name="Microbiol. Resour. Announc.">
        <title>Draft Genome Sequence of Granulicatella sp. Strain S8, Isolated from a Marine Fish, Seriola quinqueradiata.</title>
        <authorList>
            <person name="Lee M."/>
            <person name="Farooq A."/>
            <person name="Jeong J.B."/>
            <person name="Jung M.Y."/>
        </authorList>
    </citation>
    <scope>NUCLEOTIDE SEQUENCE</scope>
    <source>
        <strain evidence="2">S8</strain>
    </source>
</reference>
<keyword evidence="1" id="KW-0472">Membrane</keyword>
<sequence>MIEDKIYVTSLSISSLIILLATIMFDEIAIGLALAIFCYPLSRYLAKKIHRKNTD</sequence>
<protein>
    <submittedName>
        <fullName evidence="2">Uncharacterized protein</fullName>
    </submittedName>
</protein>
<name>A0ABT1WQC0_9LACT</name>
<dbReference type="Proteomes" id="UP001059480">
    <property type="component" value="Unassembled WGS sequence"/>
</dbReference>
<evidence type="ECO:0000313" key="2">
    <source>
        <dbReference type="EMBL" id="MCQ9210746.1"/>
    </source>
</evidence>
<keyword evidence="1" id="KW-1133">Transmembrane helix</keyword>
<dbReference type="RefSeq" id="WP_256945854.1">
    <property type="nucleotide sequence ID" value="NZ_JANHNZ010000012.1"/>
</dbReference>
<organism evidence="2 3">
    <name type="scientific">Granulicatella seriolae</name>
    <dbReference type="NCBI Taxonomy" id="2967226"/>
    <lineage>
        <taxon>Bacteria</taxon>
        <taxon>Bacillati</taxon>
        <taxon>Bacillota</taxon>
        <taxon>Bacilli</taxon>
        <taxon>Lactobacillales</taxon>
        <taxon>Carnobacteriaceae</taxon>
        <taxon>Granulicatella</taxon>
    </lineage>
</organism>
<feature type="transmembrane region" description="Helical" evidence="1">
    <location>
        <begin position="16"/>
        <end position="42"/>
    </location>
</feature>
<accession>A0ABT1WQC0</accession>
<reference evidence="2" key="2">
    <citation type="journal article" date="2023" name="Curr. Microbiol.">
        <title>Granulicatella seriolae sp. nov., a Novel Facultative Anaerobe Isolated from Yellowtail Marine Fish.</title>
        <authorList>
            <person name="Lee M."/>
            <person name="Choi Y.J."/>
            <person name="Farooq A."/>
            <person name="Jeong J.B."/>
            <person name="Jung M.Y."/>
        </authorList>
    </citation>
    <scope>NUCLEOTIDE SEQUENCE</scope>
    <source>
        <strain evidence="2">S8</strain>
    </source>
</reference>
<reference evidence="2" key="1">
    <citation type="submission" date="2022-07" db="EMBL/GenBank/DDBJ databases">
        <authorList>
            <person name="Jung M.-Y."/>
            <person name="Lee M."/>
        </authorList>
    </citation>
    <scope>NUCLEOTIDE SEQUENCE</scope>
    <source>
        <strain evidence="2">S8</strain>
    </source>
</reference>
<gene>
    <name evidence="2" type="ORF">NPA36_09330</name>
</gene>
<proteinExistence type="predicted"/>
<keyword evidence="3" id="KW-1185">Reference proteome</keyword>
<dbReference type="EMBL" id="JANHNZ010000012">
    <property type="protein sequence ID" value="MCQ9210746.1"/>
    <property type="molecule type" value="Genomic_DNA"/>
</dbReference>